<dbReference type="InterPro" id="IPR004344">
    <property type="entry name" value="TTL/TTLL_fam"/>
</dbReference>
<dbReference type="PROSITE" id="PS51221">
    <property type="entry name" value="TTL"/>
    <property type="match status" value="1"/>
</dbReference>
<dbReference type="Gene3D" id="3.30.470.20">
    <property type="entry name" value="ATP-grasp fold, B domain"/>
    <property type="match status" value="1"/>
</dbReference>
<evidence type="ECO:0000313" key="6">
    <source>
        <dbReference type="Proteomes" id="UP000266239"/>
    </source>
</evidence>
<organism evidence="5 6">
    <name type="scientific">Aphanomyces astaci</name>
    <name type="common">Crayfish plague agent</name>
    <dbReference type="NCBI Taxonomy" id="112090"/>
    <lineage>
        <taxon>Eukaryota</taxon>
        <taxon>Sar</taxon>
        <taxon>Stramenopiles</taxon>
        <taxon>Oomycota</taxon>
        <taxon>Saprolegniomycetes</taxon>
        <taxon>Saprolegniales</taxon>
        <taxon>Verrucalvaceae</taxon>
        <taxon>Aphanomyces</taxon>
    </lineage>
</organism>
<feature type="compositionally biased region" description="Polar residues" evidence="4">
    <location>
        <begin position="1"/>
        <end position="10"/>
    </location>
</feature>
<dbReference type="SUPFAM" id="SSF56059">
    <property type="entry name" value="Glutathione synthetase ATP-binding domain-like"/>
    <property type="match status" value="1"/>
</dbReference>
<dbReference type="PANTHER" id="PTHR12241">
    <property type="entry name" value="TUBULIN POLYGLUTAMYLASE"/>
    <property type="match status" value="1"/>
</dbReference>
<feature type="compositionally biased region" description="Basic residues" evidence="4">
    <location>
        <begin position="26"/>
        <end position="41"/>
    </location>
</feature>
<protein>
    <recommendedName>
        <fullName evidence="7">Tubulin--tyrosine ligase-like protein 9</fullName>
    </recommendedName>
</protein>
<accession>A0A397BG14</accession>
<gene>
    <name evidence="5" type="ORF">DYB25_007919</name>
</gene>
<proteinExistence type="predicted"/>
<reference evidence="5 6" key="1">
    <citation type="submission" date="2018-08" db="EMBL/GenBank/DDBJ databases">
        <title>Aphanomyces genome sequencing and annotation.</title>
        <authorList>
            <person name="Minardi D."/>
            <person name="Oidtmann B."/>
            <person name="Van Der Giezen M."/>
            <person name="Studholme D.J."/>
        </authorList>
    </citation>
    <scope>NUCLEOTIDE SEQUENCE [LARGE SCALE GENOMIC DNA]</scope>
    <source>
        <strain evidence="5 6">Yx</strain>
    </source>
</reference>
<evidence type="ECO:0008006" key="7">
    <source>
        <dbReference type="Google" id="ProtNLM"/>
    </source>
</evidence>
<keyword evidence="1" id="KW-0436">Ligase</keyword>
<dbReference type="Proteomes" id="UP000266239">
    <property type="component" value="Unassembled WGS sequence"/>
</dbReference>
<sequence>MKSLAKTTKMTPDESAKFIIQGTTSARKKKRLAQKVKKRKQQQTLPTPEDLLQAQRHERRKLAHDRLVARQAKITLKKQKVDNDVVDVAPSSSDEDVAEIEPETRDDQPPAPLVVAFNDVASSTGLVASTFQVDDRISRINAHLCNVQAEDNLRVPTSTLLTYRQLNYSNPPSDESLTFDCPHYGDEWSRRRKKDPVQLDARYITHQGVSSQCRQRPRSEVTKPPQRQPSRTPASSPPTKMLLPLVAPVPARPVTDYSSVFRNFYCIMTSFYERMKTDLTTTSTSKHIIQNRDVAIRFQCKLYTVKDMLKKSLQRYAAMGDKMKACFDIAPETFILPNEYIPFVQAFKRRADAIGSSKNFWIMKPVALSRGRGISLLNDLGQVTYGQAVILQKYIENPLLLDGFKAFFYNEGFVRICTHRYNTDSEDMNDLFMHLTNSSIQKHGHMDQVSDNPVNNAEATEAGGTKASLAYLWSRLEAAHAPVDTIKAAILDVIVKSLVAGEDSIPFQVNSFDLYGYDILLDESFRPWLIESNSSPSMGRDNSLDYVIKDALIYDTMRLVRPLHFDRAALVSVLNHRAHDLAQ</sequence>
<evidence type="ECO:0000313" key="5">
    <source>
        <dbReference type="EMBL" id="RHY19680.1"/>
    </source>
</evidence>
<dbReference type="AlphaFoldDB" id="A0A397BG14"/>
<keyword evidence="2" id="KW-0547">Nucleotide-binding</keyword>
<comment type="caution">
    <text evidence="5">The sequence shown here is derived from an EMBL/GenBank/DDBJ whole genome shotgun (WGS) entry which is preliminary data.</text>
</comment>
<dbReference type="EMBL" id="QUTA01004461">
    <property type="protein sequence ID" value="RHY19680.1"/>
    <property type="molecule type" value="Genomic_DNA"/>
</dbReference>
<feature type="compositionally biased region" description="Polar residues" evidence="4">
    <location>
        <begin position="228"/>
        <end position="238"/>
    </location>
</feature>
<dbReference type="GO" id="GO:0005524">
    <property type="term" value="F:ATP binding"/>
    <property type="evidence" value="ECO:0007669"/>
    <property type="project" value="UniProtKB-KW"/>
</dbReference>
<feature type="region of interest" description="Disordered" evidence="4">
    <location>
        <begin position="89"/>
        <end position="111"/>
    </location>
</feature>
<evidence type="ECO:0000256" key="1">
    <source>
        <dbReference type="ARBA" id="ARBA00022598"/>
    </source>
</evidence>
<name>A0A397BG14_APHAT</name>
<dbReference type="GO" id="GO:0015631">
    <property type="term" value="F:tubulin binding"/>
    <property type="evidence" value="ECO:0007669"/>
    <property type="project" value="TreeGrafter"/>
</dbReference>
<evidence type="ECO:0000256" key="2">
    <source>
        <dbReference type="ARBA" id="ARBA00022741"/>
    </source>
</evidence>
<dbReference type="PANTHER" id="PTHR12241:SF155">
    <property type="entry name" value="TUBULIN-TYROSINE LIGASE FAMILY PROTEIN"/>
    <property type="match status" value="1"/>
</dbReference>
<feature type="region of interest" description="Disordered" evidence="4">
    <location>
        <begin position="207"/>
        <end position="241"/>
    </location>
</feature>
<dbReference type="Pfam" id="PF03133">
    <property type="entry name" value="TTL"/>
    <property type="match status" value="1"/>
</dbReference>
<dbReference type="GO" id="GO:0036064">
    <property type="term" value="C:ciliary basal body"/>
    <property type="evidence" value="ECO:0007669"/>
    <property type="project" value="TreeGrafter"/>
</dbReference>
<dbReference type="GO" id="GO:0070740">
    <property type="term" value="F:tubulin-glutamic acid ligase activity"/>
    <property type="evidence" value="ECO:0007669"/>
    <property type="project" value="TreeGrafter"/>
</dbReference>
<dbReference type="VEuPathDB" id="FungiDB:H257_13613"/>
<evidence type="ECO:0000256" key="3">
    <source>
        <dbReference type="ARBA" id="ARBA00022840"/>
    </source>
</evidence>
<feature type="region of interest" description="Disordered" evidence="4">
    <location>
        <begin position="1"/>
        <end position="58"/>
    </location>
</feature>
<keyword evidence="3" id="KW-0067">ATP-binding</keyword>
<evidence type="ECO:0000256" key="4">
    <source>
        <dbReference type="SAM" id="MobiDB-lite"/>
    </source>
</evidence>
<dbReference type="GO" id="GO:0000226">
    <property type="term" value="P:microtubule cytoskeleton organization"/>
    <property type="evidence" value="ECO:0007669"/>
    <property type="project" value="TreeGrafter"/>
</dbReference>